<evidence type="ECO:0000256" key="1">
    <source>
        <dbReference type="ARBA" id="ARBA00005883"/>
    </source>
</evidence>
<dbReference type="InterPro" id="IPR003186">
    <property type="entry name" value="PA28_C"/>
</dbReference>
<dbReference type="GO" id="GO:0061133">
    <property type="term" value="F:endopeptidase activator activity"/>
    <property type="evidence" value="ECO:0007669"/>
    <property type="project" value="TreeGrafter"/>
</dbReference>
<dbReference type="Proteomes" id="UP000078595">
    <property type="component" value="Chromosome 11"/>
</dbReference>
<dbReference type="GO" id="GO:2000045">
    <property type="term" value="P:regulation of G1/S transition of mitotic cell cycle"/>
    <property type="evidence" value="ECO:0007669"/>
    <property type="project" value="TreeGrafter"/>
</dbReference>
<sequence>MPKFGNTLPKMDDVFKSHPKPEVMKDLIAAHRLRAIDILQNVMPAKILEITDLIKQEENPSSPFYKGQIFELSYTKPKLSQPATGDAYQGAEVTSLTDKPVLPVDISALSIADAPEVGGVRMGQHWFEVVKVNENQMKCNEIVFRELEEIHMLAQDLKVWLEMEIPVVEDGNSFGADVQTHLISQLADAYKKSNTMQNGVRAHHGDRLKLATDWAKYPNFEDYAAAIANSDRFDHFLIRSFLRSILQLYAGLLTKFERNWSKVINPKGTHETGGMY</sequence>
<protein>
    <recommendedName>
        <fullName evidence="3">Proteasome activator PA28 C-terminal domain-containing protein</fullName>
    </recommendedName>
</protein>
<dbReference type="PANTHER" id="PTHR10660:SF2">
    <property type="entry name" value="LD45860P"/>
    <property type="match status" value="1"/>
</dbReference>
<reference evidence="4" key="2">
    <citation type="submission" date="2024-02" db="EMBL/GenBank/DDBJ databases">
        <title>Comparative genomics of Cryptococcus and Kwoniella reveals pathogenesis evolution and contrasting modes of karyotype evolution via chromosome fusion or intercentromeric recombination.</title>
        <authorList>
            <person name="Coelho M.A."/>
            <person name="David-Palma M."/>
            <person name="Shea T."/>
            <person name="Bowers K."/>
            <person name="McGinley-Smith S."/>
            <person name="Mohammad A.W."/>
            <person name="Gnirke A."/>
            <person name="Yurkov A.M."/>
            <person name="Nowrousian M."/>
            <person name="Sun S."/>
            <person name="Cuomo C.A."/>
            <person name="Heitman J."/>
        </authorList>
    </citation>
    <scope>NUCLEOTIDE SEQUENCE</scope>
    <source>
        <strain evidence="4">CBS 10117</strain>
    </source>
</reference>
<dbReference type="Pfam" id="PF02252">
    <property type="entry name" value="PA28_C"/>
    <property type="match status" value="1"/>
</dbReference>
<proteinExistence type="inferred from homology"/>
<dbReference type="GO" id="GO:0005737">
    <property type="term" value="C:cytoplasm"/>
    <property type="evidence" value="ECO:0007669"/>
    <property type="project" value="TreeGrafter"/>
</dbReference>
<evidence type="ECO:0000313" key="5">
    <source>
        <dbReference type="Proteomes" id="UP000078595"/>
    </source>
</evidence>
<keyword evidence="5" id="KW-1185">Reference proteome</keyword>
<dbReference type="PANTHER" id="PTHR10660">
    <property type="entry name" value="PROTEASOME REGULATOR PA28"/>
    <property type="match status" value="1"/>
</dbReference>
<dbReference type="InterPro" id="IPR036252">
    <property type="entry name" value="Proteasome_activ_sf"/>
</dbReference>
<evidence type="ECO:0000259" key="3">
    <source>
        <dbReference type="Pfam" id="PF02252"/>
    </source>
</evidence>
<dbReference type="InterPro" id="IPR036997">
    <property type="entry name" value="PA28_C_sf"/>
</dbReference>
<organism evidence="4 5">
    <name type="scientific">Kwoniella dejecticola CBS 10117</name>
    <dbReference type="NCBI Taxonomy" id="1296121"/>
    <lineage>
        <taxon>Eukaryota</taxon>
        <taxon>Fungi</taxon>
        <taxon>Dikarya</taxon>
        <taxon>Basidiomycota</taxon>
        <taxon>Agaricomycotina</taxon>
        <taxon>Tremellomycetes</taxon>
        <taxon>Tremellales</taxon>
        <taxon>Cryptococcaceae</taxon>
        <taxon>Kwoniella</taxon>
    </lineage>
</organism>
<accession>A0AAJ8KXS2</accession>
<keyword evidence="2" id="KW-0647">Proteasome</keyword>
<gene>
    <name evidence="4" type="ORF">I303_108472</name>
</gene>
<dbReference type="GeneID" id="28970906"/>
<dbReference type="GO" id="GO:0008537">
    <property type="term" value="C:proteasome activator complex"/>
    <property type="evidence" value="ECO:0007669"/>
    <property type="project" value="InterPro"/>
</dbReference>
<dbReference type="AlphaFoldDB" id="A0AAJ8KXS2"/>
<dbReference type="GO" id="GO:0061136">
    <property type="term" value="P:regulation of proteasomal protein catabolic process"/>
    <property type="evidence" value="ECO:0007669"/>
    <property type="project" value="TreeGrafter"/>
</dbReference>
<dbReference type="RefSeq" id="XP_018260289.2">
    <property type="nucleotide sequence ID" value="XM_018410480.2"/>
</dbReference>
<feature type="domain" description="Proteasome activator PA28 C-terminal" evidence="3">
    <location>
        <begin position="130"/>
        <end position="271"/>
    </location>
</feature>
<dbReference type="SUPFAM" id="SSF47216">
    <property type="entry name" value="Proteasome activator"/>
    <property type="match status" value="1"/>
</dbReference>
<evidence type="ECO:0000256" key="2">
    <source>
        <dbReference type="ARBA" id="ARBA00022942"/>
    </source>
</evidence>
<dbReference type="EMBL" id="CP144540">
    <property type="protein sequence ID" value="WWC65850.1"/>
    <property type="molecule type" value="Genomic_DNA"/>
</dbReference>
<dbReference type="InterPro" id="IPR009077">
    <property type="entry name" value="Proteasome_activ_PA28"/>
</dbReference>
<dbReference type="Gene3D" id="1.20.120.180">
    <property type="entry name" value="Proteasome activator pa28, C-terminal domain"/>
    <property type="match status" value="1"/>
</dbReference>
<dbReference type="KEGG" id="kdj:28970906"/>
<reference evidence="4" key="1">
    <citation type="submission" date="2013-07" db="EMBL/GenBank/DDBJ databases">
        <authorList>
            <consortium name="The Broad Institute Genome Sequencing Platform"/>
            <person name="Cuomo C."/>
            <person name="Litvintseva A."/>
            <person name="Chen Y."/>
            <person name="Heitman J."/>
            <person name="Sun S."/>
            <person name="Springer D."/>
            <person name="Dromer F."/>
            <person name="Young S.K."/>
            <person name="Zeng Q."/>
            <person name="Gargeya S."/>
            <person name="Fitzgerald M."/>
            <person name="Abouelleil A."/>
            <person name="Alvarado L."/>
            <person name="Berlin A.M."/>
            <person name="Chapman S.B."/>
            <person name="Dewar J."/>
            <person name="Goldberg J."/>
            <person name="Griggs A."/>
            <person name="Gujja S."/>
            <person name="Hansen M."/>
            <person name="Howarth C."/>
            <person name="Imamovic A."/>
            <person name="Larimer J."/>
            <person name="McCowan C."/>
            <person name="Murphy C."/>
            <person name="Pearson M."/>
            <person name="Priest M."/>
            <person name="Roberts A."/>
            <person name="Saif S."/>
            <person name="Shea T."/>
            <person name="Sykes S."/>
            <person name="Wortman J."/>
            <person name="Nusbaum C."/>
            <person name="Birren B."/>
        </authorList>
    </citation>
    <scope>NUCLEOTIDE SEQUENCE</scope>
    <source>
        <strain evidence="4">CBS 10117</strain>
    </source>
</reference>
<dbReference type="GO" id="GO:0005654">
    <property type="term" value="C:nucleoplasm"/>
    <property type="evidence" value="ECO:0007669"/>
    <property type="project" value="TreeGrafter"/>
</dbReference>
<evidence type="ECO:0000313" key="4">
    <source>
        <dbReference type="EMBL" id="WWC65850.1"/>
    </source>
</evidence>
<comment type="similarity">
    <text evidence="1">Belongs to the PA28 family.</text>
</comment>
<name>A0AAJ8KXS2_9TREE</name>